<dbReference type="Gene3D" id="1.50.10.150">
    <property type="entry name" value="Voltage-dependent anion channel"/>
    <property type="match status" value="1"/>
</dbReference>
<dbReference type="InterPro" id="IPR052951">
    <property type="entry name" value="Tellurite_res_ion_channel"/>
</dbReference>
<evidence type="ECO:0000313" key="7">
    <source>
        <dbReference type="Proteomes" id="UP000592820"/>
    </source>
</evidence>
<feature type="transmembrane region" description="Helical" evidence="5">
    <location>
        <begin position="156"/>
        <end position="176"/>
    </location>
</feature>
<protein>
    <submittedName>
        <fullName evidence="6">Tellurite resistance protein</fullName>
    </submittedName>
</protein>
<keyword evidence="3 5" id="KW-1133">Transmembrane helix</keyword>
<evidence type="ECO:0000256" key="3">
    <source>
        <dbReference type="ARBA" id="ARBA00022989"/>
    </source>
</evidence>
<sequence>MSTNDQEMQMLASRPPQTGQAFDYLPIGLFGSVMGLVGLAVAWRAASQMYGVPGSIADGIGAVAVAVFVSLVLGYGWKCLTAWHAVKTEFGHPIAGCLFGTVAISLLLLPIVLVRVSHELAFGMWVLGAVGMVFLAWLIVSRWISRRQQLPHATPVWIIPVVGMLDLPLAMPALGLPATSELGVFALAVGLFFAVPIFTLIFARLLFEDPMPDGLRPTLMILVAPFAVGYSAYITVTGSHDLFAEALYMLTLFFLAVLFGQMRYLAACCPFRLAWWAVSFPLSASAICSLRVARVNPGRITNSIALLLLCIASLAILGIFLRTLKGLLSGELRTLST</sequence>
<feature type="transmembrane region" description="Helical" evidence="5">
    <location>
        <begin position="304"/>
        <end position="324"/>
    </location>
</feature>
<evidence type="ECO:0000256" key="1">
    <source>
        <dbReference type="ARBA" id="ARBA00004141"/>
    </source>
</evidence>
<dbReference type="InterPro" id="IPR038665">
    <property type="entry name" value="Voltage-dep_anion_channel_sf"/>
</dbReference>
<dbReference type="EMBL" id="JACHDE010000006">
    <property type="protein sequence ID" value="MBB5401715.1"/>
    <property type="molecule type" value="Genomic_DNA"/>
</dbReference>
<comment type="subcellular location">
    <subcellularLocation>
        <location evidence="1">Membrane</location>
        <topology evidence="1">Multi-pass membrane protein</topology>
    </subcellularLocation>
</comment>
<dbReference type="PANTHER" id="PTHR37955:SF1">
    <property type="entry name" value="DEP DOMAIN-CONTAINING PROTEIN"/>
    <property type="match status" value="1"/>
</dbReference>
<reference evidence="6 7" key="1">
    <citation type="submission" date="2020-08" db="EMBL/GenBank/DDBJ databases">
        <title>Genomic Encyclopedia of Type Strains, Phase IV (KMG-V): Genome sequencing to study the core and pangenomes of soil and plant-associated prokaryotes.</title>
        <authorList>
            <person name="Whitman W."/>
        </authorList>
    </citation>
    <scope>NUCLEOTIDE SEQUENCE [LARGE SCALE GENOMIC DNA]</scope>
    <source>
        <strain evidence="6 7">JPY162</strain>
    </source>
</reference>
<feature type="transmembrane region" description="Helical" evidence="5">
    <location>
        <begin position="182"/>
        <end position="207"/>
    </location>
</feature>
<keyword evidence="4 5" id="KW-0472">Membrane</keyword>
<feature type="transmembrane region" description="Helical" evidence="5">
    <location>
        <begin position="55"/>
        <end position="77"/>
    </location>
</feature>
<evidence type="ECO:0000256" key="4">
    <source>
        <dbReference type="ARBA" id="ARBA00023136"/>
    </source>
</evidence>
<dbReference type="Pfam" id="PF03595">
    <property type="entry name" value="SLAC1"/>
    <property type="match status" value="1"/>
</dbReference>
<dbReference type="GO" id="GO:0046583">
    <property type="term" value="F:monoatomic cation efflux transmembrane transporter activity"/>
    <property type="evidence" value="ECO:0007669"/>
    <property type="project" value="TreeGrafter"/>
</dbReference>
<evidence type="ECO:0000313" key="6">
    <source>
        <dbReference type="EMBL" id="MBB5401715.1"/>
    </source>
</evidence>
<evidence type="ECO:0000256" key="2">
    <source>
        <dbReference type="ARBA" id="ARBA00022692"/>
    </source>
</evidence>
<name>A0A7W8P446_9BURK</name>
<dbReference type="Proteomes" id="UP000592820">
    <property type="component" value="Unassembled WGS sequence"/>
</dbReference>
<dbReference type="GO" id="GO:0005886">
    <property type="term" value="C:plasma membrane"/>
    <property type="evidence" value="ECO:0007669"/>
    <property type="project" value="TreeGrafter"/>
</dbReference>
<dbReference type="PANTHER" id="PTHR37955">
    <property type="entry name" value="TELLURITE RESISTANCE PROTEIN TEHA"/>
    <property type="match status" value="1"/>
</dbReference>
<dbReference type="RefSeq" id="WP_221314010.1">
    <property type="nucleotide sequence ID" value="NZ_JACHDE010000006.1"/>
</dbReference>
<accession>A0A7W8P446</accession>
<keyword evidence="2 5" id="KW-0812">Transmembrane</keyword>
<dbReference type="InterPro" id="IPR004695">
    <property type="entry name" value="SLAC1/Mae1/Ssu1/TehA"/>
</dbReference>
<dbReference type="AlphaFoldDB" id="A0A7W8P446"/>
<organism evidence="6 7">
    <name type="scientific">Paraburkholderia youngii</name>
    <dbReference type="NCBI Taxonomy" id="2782701"/>
    <lineage>
        <taxon>Bacteria</taxon>
        <taxon>Pseudomonadati</taxon>
        <taxon>Pseudomonadota</taxon>
        <taxon>Betaproteobacteria</taxon>
        <taxon>Burkholderiales</taxon>
        <taxon>Burkholderiaceae</taxon>
        <taxon>Paraburkholderia</taxon>
    </lineage>
</organism>
<feature type="transmembrane region" description="Helical" evidence="5">
    <location>
        <begin position="97"/>
        <end position="116"/>
    </location>
</feature>
<feature type="transmembrane region" description="Helical" evidence="5">
    <location>
        <begin position="122"/>
        <end position="144"/>
    </location>
</feature>
<gene>
    <name evidence="6" type="ORF">HDG41_003798</name>
</gene>
<feature type="transmembrane region" description="Helical" evidence="5">
    <location>
        <begin position="273"/>
        <end position="292"/>
    </location>
</feature>
<feature type="transmembrane region" description="Helical" evidence="5">
    <location>
        <begin position="21"/>
        <end position="43"/>
    </location>
</feature>
<proteinExistence type="predicted"/>
<dbReference type="CDD" id="cd09323">
    <property type="entry name" value="TDT_SLAC1_like"/>
    <property type="match status" value="1"/>
</dbReference>
<feature type="transmembrane region" description="Helical" evidence="5">
    <location>
        <begin position="242"/>
        <end position="261"/>
    </location>
</feature>
<comment type="caution">
    <text evidence="6">The sequence shown here is derived from an EMBL/GenBank/DDBJ whole genome shotgun (WGS) entry which is preliminary data.</text>
</comment>
<feature type="transmembrane region" description="Helical" evidence="5">
    <location>
        <begin position="219"/>
        <end position="236"/>
    </location>
</feature>
<evidence type="ECO:0000256" key="5">
    <source>
        <dbReference type="SAM" id="Phobius"/>
    </source>
</evidence>